<dbReference type="Proteomes" id="UP001054902">
    <property type="component" value="Unassembled WGS sequence"/>
</dbReference>
<reference evidence="1 2" key="1">
    <citation type="journal article" date="2021" name="Sci. Rep.">
        <title>The genome of the diatom Chaetoceros tenuissimus carries an ancient integrated fragment of an extant virus.</title>
        <authorList>
            <person name="Hongo Y."/>
            <person name="Kimura K."/>
            <person name="Takaki Y."/>
            <person name="Yoshida Y."/>
            <person name="Baba S."/>
            <person name="Kobayashi G."/>
            <person name="Nagasaki K."/>
            <person name="Hano T."/>
            <person name="Tomaru Y."/>
        </authorList>
    </citation>
    <scope>NUCLEOTIDE SEQUENCE [LARGE SCALE GENOMIC DNA]</scope>
    <source>
        <strain evidence="1 2">NIES-3715</strain>
    </source>
</reference>
<dbReference type="PANTHER" id="PTHR46586:SF3">
    <property type="entry name" value="ANKYRIN REPEAT-CONTAINING PROTEIN"/>
    <property type="match status" value="1"/>
</dbReference>
<dbReference type="SMART" id="SM00248">
    <property type="entry name" value="ANK"/>
    <property type="match status" value="4"/>
</dbReference>
<evidence type="ECO:0000313" key="1">
    <source>
        <dbReference type="EMBL" id="GFH44063.1"/>
    </source>
</evidence>
<keyword evidence="2" id="KW-1185">Reference proteome</keyword>
<dbReference type="Gene3D" id="1.25.40.20">
    <property type="entry name" value="Ankyrin repeat-containing domain"/>
    <property type="match status" value="2"/>
</dbReference>
<accession>A0AAD3CDY8</accession>
<dbReference type="InterPro" id="IPR036770">
    <property type="entry name" value="Ankyrin_rpt-contain_sf"/>
</dbReference>
<dbReference type="InterPro" id="IPR002110">
    <property type="entry name" value="Ankyrin_rpt"/>
</dbReference>
<dbReference type="PANTHER" id="PTHR46586">
    <property type="entry name" value="ANKYRIN REPEAT-CONTAINING PROTEIN"/>
    <property type="match status" value="1"/>
</dbReference>
<dbReference type="AlphaFoldDB" id="A0AAD3CDY8"/>
<sequence length="452" mass="51341">MREAARTSFQCFEYLYSQNYKWNRYDCFYAAAKGGNIECLRFIHDIIHPNFLDTNVSFVELCIEAARIGSLECLKFLHENRCPWNNEVSVAASGTGSIDCIRYLNEKGCPMDKQCTFQAARHGFIECLRYLHEHGCEWDFAECCSDAATRGHLSCLRYLHENGHCLSPSLYHDCLDSYGQGPRNGLKLSGIKSCLQYLKDMDVQTPLKAVNFAIEYKLEAMFEYFNLVEMINDIENGNKPFLKAIRDQWLFPSIHKLYKEEWKHDAIYCQTAARCGDLNMLKYLLDKGFQAPDNICVDAAVGGNIECLKFLHEKGCALSVDTLAAAFNSECINYCTSNGLKYKDEMKNNPMHCSEAANSGHLDKLKYFLSNGFKASKNICIDAAAGGQIRCLKFLHQSGFELSQDALNAAKENNHVSCVNYCTNPHLYDLKRSKVRRKRKVSEALSIKESPV</sequence>
<evidence type="ECO:0000313" key="2">
    <source>
        <dbReference type="Proteomes" id="UP001054902"/>
    </source>
</evidence>
<dbReference type="SUPFAM" id="SSF48403">
    <property type="entry name" value="Ankyrin repeat"/>
    <property type="match status" value="2"/>
</dbReference>
<organism evidence="1 2">
    <name type="scientific">Chaetoceros tenuissimus</name>
    <dbReference type="NCBI Taxonomy" id="426638"/>
    <lineage>
        <taxon>Eukaryota</taxon>
        <taxon>Sar</taxon>
        <taxon>Stramenopiles</taxon>
        <taxon>Ochrophyta</taxon>
        <taxon>Bacillariophyta</taxon>
        <taxon>Coscinodiscophyceae</taxon>
        <taxon>Chaetocerotophycidae</taxon>
        <taxon>Chaetocerotales</taxon>
        <taxon>Chaetocerotaceae</taxon>
        <taxon>Chaetoceros</taxon>
    </lineage>
</organism>
<gene>
    <name evidence="1" type="ORF">CTEN210_00537</name>
</gene>
<comment type="caution">
    <text evidence="1">The sequence shown here is derived from an EMBL/GenBank/DDBJ whole genome shotgun (WGS) entry which is preliminary data.</text>
</comment>
<name>A0AAD3CDY8_9STRA</name>
<protein>
    <submittedName>
        <fullName evidence="1">Uncharacterized protein</fullName>
    </submittedName>
</protein>
<dbReference type="EMBL" id="BLLK01000019">
    <property type="protein sequence ID" value="GFH44063.1"/>
    <property type="molecule type" value="Genomic_DNA"/>
</dbReference>
<proteinExistence type="predicted"/>
<dbReference type="InterPro" id="IPR052050">
    <property type="entry name" value="SecEffector_AnkRepeat"/>
</dbReference>